<keyword evidence="2" id="KW-1185">Reference proteome</keyword>
<organism evidence="1 2">
    <name type="scientific">Eubacterium limosum</name>
    <dbReference type="NCBI Taxonomy" id="1736"/>
    <lineage>
        <taxon>Bacteria</taxon>
        <taxon>Bacillati</taxon>
        <taxon>Bacillota</taxon>
        <taxon>Clostridia</taxon>
        <taxon>Eubacteriales</taxon>
        <taxon>Eubacteriaceae</taxon>
        <taxon>Eubacterium</taxon>
    </lineage>
</organism>
<sequence>MKKAKKKKSLYEEMVTDLSAFVIRAANKDNPTNAEVNAMVEITKLLFRTI</sequence>
<proteinExistence type="predicted"/>
<dbReference type="EMBL" id="JAQSVD010000018">
    <property type="protein sequence ID" value="MDE1472726.1"/>
    <property type="molecule type" value="Genomic_DNA"/>
</dbReference>
<dbReference type="Proteomes" id="UP001215087">
    <property type="component" value="Unassembled WGS sequence"/>
</dbReference>
<gene>
    <name evidence="1" type="ORF">PTZ04_20915</name>
</gene>
<protein>
    <submittedName>
        <fullName evidence="1">Uncharacterized protein</fullName>
    </submittedName>
</protein>
<comment type="caution">
    <text evidence="1">The sequence shown here is derived from an EMBL/GenBank/DDBJ whole genome shotgun (WGS) entry which is preliminary data.</text>
</comment>
<reference evidence="1 2" key="1">
    <citation type="submission" date="2023-02" db="EMBL/GenBank/DDBJ databases">
        <title>Comparative genome analysis of Eubacterium limosum species.</title>
        <authorList>
            <person name="Bak J.E."/>
        </authorList>
    </citation>
    <scope>NUCLEOTIDE SEQUENCE [LARGE SCALE GENOMIC DNA]</scope>
    <source>
        <strain evidence="1 2">KGMB01548</strain>
    </source>
</reference>
<dbReference type="RefSeq" id="WP_274703032.1">
    <property type="nucleotide sequence ID" value="NZ_JAQSVD010000018.1"/>
</dbReference>
<evidence type="ECO:0000313" key="2">
    <source>
        <dbReference type="Proteomes" id="UP001215087"/>
    </source>
</evidence>
<name>A0ABT5UUS4_EUBLI</name>
<accession>A0ABT5UUS4</accession>
<evidence type="ECO:0000313" key="1">
    <source>
        <dbReference type="EMBL" id="MDE1472726.1"/>
    </source>
</evidence>